<evidence type="ECO:0000256" key="2">
    <source>
        <dbReference type="ARBA" id="ARBA00003921"/>
    </source>
</evidence>
<evidence type="ECO:0000256" key="13">
    <source>
        <dbReference type="ARBA" id="ARBA00023002"/>
    </source>
</evidence>
<dbReference type="SUPFAM" id="SSF56194">
    <property type="entry name" value="Uridine diphospho-N-Acetylenolpyruvylglucosamine reductase, MurB, C-terminal domain"/>
    <property type="match status" value="1"/>
</dbReference>
<evidence type="ECO:0000256" key="9">
    <source>
        <dbReference type="ARBA" id="ARBA00022827"/>
    </source>
</evidence>
<dbReference type="GO" id="GO:0071555">
    <property type="term" value="P:cell wall organization"/>
    <property type="evidence" value="ECO:0007669"/>
    <property type="project" value="UniProtKB-KW"/>
</dbReference>
<dbReference type="GO" id="GO:0008360">
    <property type="term" value="P:regulation of cell shape"/>
    <property type="evidence" value="ECO:0007669"/>
    <property type="project" value="UniProtKB-KW"/>
</dbReference>
<organism evidence="18">
    <name type="scientific">freshwater metagenome</name>
    <dbReference type="NCBI Taxonomy" id="449393"/>
    <lineage>
        <taxon>unclassified sequences</taxon>
        <taxon>metagenomes</taxon>
        <taxon>ecological metagenomes</taxon>
    </lineage>
</organism>
<keyword evidence="12" id="KW-0573">Peptidoglycan synthesis</keyword>
<evidence type="ECO:0000256" key="6">
    <source>
        <dbReference type="ARBA" id="ARBA00022490"/>
    </source>
</evidence>
<dbReference type="AlphaFoldDB" id="A0A6J6AXF1"/>
<keyword evidence="10" id="KW-0521">NADP</keyword>
<dbReference type="NCBIfam" id="NF010478">
    <property type="entry name" value="PRK13903.1"/>
    <property type="match status" value="1"/>
</dbReference>
<comment type="function">
    <text evidence="2">Cell wall formation.</text>
</comment>
<evidence type="ECO:0000256" key="14">
    <source>
        <dbReference type="ARBA" id="ARBA00023306"/>
    </source>
</evidence>
<dbReference type="GO" id="GO:0071949">
    <property type="term" value="F:FAD binding"/>
    <property type="evidence" value="ECO:0007669"/>
    <property type="project" value="InterPro"/>
</dbReference>
<evidence type="ECO:0000256" key="4">
    <source>
        <dbReference type="ARBA" id="ARBA00004752"/>
    </source>
</evidence>
<feature type="domain" description="FAD-binding PCMH-type" evidence="17">
    <location>
        <begin position="14"/>
        <end position="184"/>
    </location>
</feature>
<dbReference type="SUPFAM" id="SSF56176">
    <property type="entry name" value="FAD-binding/transporter-associated domain-like"/>
    <property type="match status" value="1"/>
</dbReference>
<dbReference type="GO" id="GO:0051301">
    <property type="term" value="P:cell division"/>
    <property type="evidence" value="ECO:0007669"/>
    <property type="project" value="UniProtKB-KW"/>
</dbReference>
<evidence type="ECO:0000256" key="12">
    <source>
        <dbReference type="ARBA" id="ARBA00022984"/>
    </source>
</evidence>
<dbReference type="InterPro" id="IPR016169">
    <property type="entry name" value="FAD-bd_PCMH_sub2"/>
</dbReference>
<comment type="catalytic activity">
    <reaction evidence="16">
        <text>UDP-N-acetyl-alpha-D-muramate + NADP(+) = UDP-N-acetyl-3-O-(1-carboxyvinyl)-alpha-D-glucosamine + NADPH + H(+)</text>
        <dbReference type="Rhea" id="RHEA:12248"/>
        <dbReference type="ChEBI" id="CHEBI:15378"/>
        <dbReference type="ChEBI" id="CHEBI:57783"/>
        <dbReference type="ChEBI" id="CHEBI:58349"/>
        <dbReference type="ChEBI" id="CHEBI:68483"/>
        <dbReference type="ChEBI" id="CHEBI:70757"/>
        <dbReference type="EC" id="1.3.1.98"/>
    </reaction>
</comment>
<dbReference type="InterPro" id="IPR016166">
    <property type="entry name" value="FAD-bd_PCMH"/>
</dbReference>
<name>A0A6J6AXF1_9ZZZZ</name>
<dbReference type="Gene3D" id="3.90.78.10">
    <property type="entry name" value="UDP-N-acetylenolpyruvoylglucosamine reductase, C-terminal domain"/>
    <property type="match status" value="1"/>
</dbReference>
<evidence type="ECO:0000256" key="5">
    <source>
        <dbReference type="ARBA" id="ARBA00012518"/>
    </source>
</evidence>
<dbReference type="Gene3D" id="3.30.43.10">
    <property type="entry name" value="Uridine Diphospho-n-acetylenolpyruvylglucosamine Reductase, domain 2"/>
    <property type="match status" value="1"/>
</dbReference>
<proteinExistence type="inferred from homology"/>
<comment type="cofactor">
    <cofactor evidence="1">
        <name>FAD</name>
        <dbReference type="ChEBI" id="CHEBI:57692"/>
    </cofactor>
</comment>
<evidence type="ECO:0000256" key="8">
    <source>
        <dbReference type="ARBA" id="ARBA00022630"/>
    </source>
</evidence>
<evidence type="ECO:0000259" key="17">
    <source>
        <dbReference type="PROSITE" id="PS51387"/>
    </source>
</evidence>
<dbReference type="HAMAP" id="MF_00037">
    <property type="entry name" value="MurB"/>
    <property type="match status" value="1"/>
</dbReference>
<dbReference type="NCBIfam" id="TIGR00179">
    <property type="entry name" value="murB"/>
    <property type="match status" value="1"/>
</dbReference>
<keyword evidence="14" id="KW-0131">Cell cycle</keyword>
<sequence>MTNTADFRDLTTLRVGGAIPDFREPTTRADLIETFRDVSSGRVPWFLLGGGSNIVVSDEPFDGTVIRISTRGIDRETDGERVLVTAQAGEPWDELVEWTVANGLAGLEALSGIPGTVGAAPIQNIGAYGAELADTFDSLQFVPAGRGDVVTLRPDALNFGYRQSSLKDGLDGLVASVTFALTPSETSTPIKFEQLANALGVDLGATVALAEIRRAVLELRSSKGMVISDDPDSVSVGSFFTNPVVSEELSRLLPADAPRFPLREERAPRVVPLGIEPEFVDYDTESHGVKLSAAWLIERAGIGKGFALAGSDAALSSKHTLAIINRGEATTNQVLELARYITIRVHDTFGIMLEPEPTMIGFD</sequence>
<dbReference type="PANTHER" id="PTHR21071">
    <property type="entry name" value="UDP-N-ACETYLENOLPYRUVOYLGLUCOSAMINE REDUCTASE"/>
    <property type="match status" value="1"/>
</dbReference>
<dbReference type="EMBL" id="CAEZSG010000006">
    <property type="protein sequence ID" value="CAB4530978.1"/>
    <property type="molecule type" value="Genomic_DNA"/>
</dbReference>
<dbReference type="InterPro" id="IPR036635">
    <property type="entry name" value="MurB_C_sf"/>
</dbReference>
<dbReference type="GO" id="GO:0005829">
    <property type="term" value="C:cytosol"/>
    <property type="evidence" value="ECO:0007669"/>
    <property type="project" value="TreeGrafter"/>
</dbReference>
<keyword evidence="13" id="KW-0560">Oxidoreductase</keyword>
<dbReference type="InterPro" id="IPR003170">
    <property type="entry name" value="MurB"/>
</dbReference>
<dbReference type="Pfam" id="PF01565">
    <property type="entry name" value="FAD_binding_4"/>
    <property type="match status" value="1"/>
</dbReference>
<keyword evidence="6" id="KW-0963">Cytoplasm</keyword>
<keyword evidence="11" id="KW-0133">Cell shape</keyword>
<keyword evidence="15" id="KW-0961">Cell wall biogenesis/degradation</keyword>
<keyword evidence="8" id="KW-0285">Flavoprotein</keyword>
<evidence type="ECO:0000256" key="11">
    <source>
        <dbReference type="ARBA" id="ARBA00022960"/>
    </source>
</evidence>
<evidence type="ECO:0000256" key="16">
    <source>
        <dbReference type="ARBA" id="ARBA00048914"/>
    </source>
</evidence>
<evidence type="ECO:0000256" key="7">
    <source>
        <dbReference type="ARBA" id="ARBA00022618"/>
    </source>
</evidence>
<evidence type="ECO:0000313" key="18">
    <source>
        <dbReference type="EMBL" id="CAB4530978.1"/>
    </source>
</evidence>
<evidence type="ECO:0000256" key="3">
    <source>
        <dbReference type="ARBA" id="ARBA00004496"/>
    </source>
</evidence>
<keyword evidence="7" id="KW-0132">Cell division</keyword>
<dbReference type="InterPro" id="IPR016167">
    <property type="entry name" value="FAD-bd_PCMH_sub1"/>
</dbReference>
<gene>
    <name evidence="18" type="ORF">UFOPK1413_00081</name>
</gene>
<dbReference type="UniPathway" id="UPA00219"/>
<dbReference type="PANTHER" id="PTHR21071:SF4">
    <property type="entry name" value="UDP-N-ACETYLENOLPYRUVOYLGLUCOSAMINE REDUCTASE"/>
    <property type="match status" value="1"/>
</dbReference>
<comment type="pathway">
    <text evidence="4">Cell wall biogenesis; peptidoglycan biosynthesis.</text>
</comment>
<evidence type="ECO:0000256" key="15">
    <source>
        <dbReference type="ARBA" id="ARBA00023316"/>
    </source>
</evidence>
<accession>A0A6J6AXF1</accession>
<evidence type="ECO:0000256" key="10">
    <source>
        <dbReference type="ARBA" id="ARBA00022857"/>
    </source>
</evidence>
<dbReference type="InterPro" id="IPR006094">
    <property type="entry name" value="Oxid_FAD_bind_N"/>
</dbReference>
<dbReference type="Gene3D" id="3.30.465.10">
    <property type="match status" value="1"/>
</dbReference>
<evidence type="ECO:0000256" key="1">
    <source>
        <dbReference type="ARBA" id="ARBA00001974"/>
    </source>
</evidence>
<dbReference type="PROSITE" id="PS51387">
    <property type="entry name" value="FAD_PCMH"/>
    <property type="match status" value="1"/>
</dbReference>
<reference evidence="18" key="1">
    <citation type="submission" date="2020-05" db="EMBL/GenBank/DDBJ databases">
        <authorList>
            <person name="Chiriac C."/>
            <person name="Salcher M."/>
            <person name="Ghai R."/>
            <person name="Kavagutti S V."/>
        </authorList>
    </citation>
    <scope>NUCLEOTIDE SEQUENCE</scope>
</reference>
<keyword evidence="9" id="KW-0274">FAD</keyword>
<dbReference type="Pfam" id="PF02873">
    <property type="entry name" value="MurB_C"/>
    <property type="match status" value="1"/>
</dbReference>
<dbReference type="InterPro" id="IPR036318">
    <property type="entry name" value="FAD-bd_PCMH-like_sf"/>
</dbReference>
<dbReference type="InterPro" id="IPR011601">
    <property type="entry name" value="MurB_C"/>
</dbReference>
<comment type="subcellular location">
    <subcellularLocation>
        <location evidence="3">Cytoplasm</location>
    </subcellularLocation>
</comment>
<protein>
    <recommendedName>
        <fullName evidence="5">UDP-N-acetylmuramate dehydrogenase</fullName>
        <ecNumber evidence="5">1.3.1.98</ecNumber>
    </recommendedName>
</protein>
<dbReference type="GO" id="GO:0008762">
    <property type="term" value="F:UDP-N-acetylmuramate dehydrogenase activity"/>
    <property type="evidence" value="ECO:0007669"/>
    <property type="project" value="UniProtKB-EC"/>
</dbReference>
<dbReference type="EC" id="1.3.1.98" evidence="5"/>
<dbReference type="GO" id="GO:0009252">
    <property type="term" value="P:peptidoglycan biosynthetic process"/>
    <property type="evidence" value="ECO:0007669"/>
    <property type="project" value="UniProtKB-UniPathway"/>
</dbReference>